<dbReference type="Proteomes" id="UP000252086">
    <property type="component" value="Unassembled WGS sequence"/>
</dbReference>
<dbReference type="OrthoDB" id="6104900at2"/>
<accession>A0A366D1L9</accession>
<name>A0A366D1L9_9GAMM</name>
<protein>
    <recommendedName>
        <fullName evidence="3">PilZ domain-containing protein</fullName>
    </recommendedName>
</protein>
<keyword evidence="2" id="KW-1185">Reference proteome</keyword>
<dbReference type="AlphaFoldDB" id="A0A366D1L9"/>
<sequence>MSITQSPYVRCFWTGSLYLTNGKVMPIHCTHISTKMIEVEAPTGLEGSKMVKLELKAMHEGERKLIKVLCDPDLDIFNEHNKHYIKLKYHTISDKDVAFIKDFVEAHE</sequence>
<organism evidence="1 2">
    <name type="scientific">Marinomonas aquiplantarum</name>
    <dbReference type="NCBI Taxonomy" id="491951"/>
    <lineage>
        <taxon>Bacteria</taxon>
        <taxon>Pseudomonadati</taxon>
        <taxon>Pseudomonadota</taxon>
        <taxon>Gammaproteobacteria</taxon>
        <taxon>Oceanospirillales</taxon>
        <taxon>Oceanospirillaceae</taxon>
        <taxon>Marinomonas</taxon>
    </lineage>
</organism>
<dbReference type="EMBL" id="QNRF01000003">
    <property type="protein sequence ID" value="RBO83941.1"/>
    <property type="molecule type" value="Genomic_DNA"/>
</dbReference>
<evidence type="ECO:0000313" key="2">
    <source>
        <dbReference type="Proteomes" id="UP000252086"/>
    </source>
</evidence>
<reference evidence="1 2" key="1">
    <citation type="submission" date="2018-06" db="EMBL/GenBank/DDBJ databases">
        <title>Genomic Encyclopedia of Type Strains, Phase III (KMG-III): the genomes of soil and plant-associated and newly described type strains.</title>
        <authorList>
            <person name="Whitman W."/>
        </authorList>
    </citation>
    <scope>NUCLEOTIDE SEQUENCE [LARGE SCALE GENOMIC DNA]</scope>
    <source>
        <strain evidence="1 2">CECT 7732</strain>
    </source>
</reference>
<evidence type="ECO:0000313" key="1">
    <source>
        <dbReference type="EMBL" id="RBO83941.1"/>
    </source>
</evidence>
<dbReference type="RefSeq" id="WP_063333032.1">
    <property type="nucleotide sequence ID" value="NZ_QNRF01000003.1"/>
</dbReference>
<proteinExistence type="predicted"/>
<comment type="caution">
    <text evidence="1">The sequence shown here is derived from an EMBL/GenBank/DDBJ whole genome shotgun (WGS) entry which is preliminary data.</text>
</comment>
<gene>
    <name evidence="1" type="ORF">DFP76_103215</name>
</gene>
<evidence type="ECO:0008006" key="3">
    <source>
        <dbReference type="Google" id="ProtNLM"/>
    </source>
</evidence>